<dbReference type="Pfam" id="PF17763">
    <property type="entry name" value="Asparaginase_C"/>
    <property type="match status" value="1"/>
</dbReference>
<dbReference type="FunCoup" id="A0A316YEU9">
    <property type="interactions" value="29"/>
</dbReference>
<dbReference type="GeneID" id="37045594"/>
<dbReference type="EMBL" id="KZ819639">
    <property type="protein sequence ID" value="PWN87702.1"/>
    <property type="molecule type" value="Genomic_DNA"/>
</dbReference>
<dbReference type="Gene3D" id="3.40.50.40">
    <property type="match status" value="1"/>
</dbReference>
<reference evidence="12 13" key="1">
    <citation type="journal article" date="2018" name="Mol. Biol. Evol.">
        <title>Broad Genomic Sampling Reveals a Smut Pathogenic Ancestry of the Fungal Clade Ustilaginomycotina.</title>
        <authorList>
            <person name="Kijpornyongpan T."/>
            <person name="Mondo S.J."/>
            <person name="Barry K."/>
            <person name="Sandor L."/>
            <person name="Lee J."/>
            <person name="Lipzen A."/>
            <person name="Pangilinan J."/>
            <person name="LaButti K."/>
            <person name="Hainaut M."/>
            <person name="Henrissat B."/>
            <person name="Grigoriev I.V."/>
            <person name="Spatafora J.W."/>
            <person name="Aime M.C."/>
        </authorList>
    </citation>
    <scope>NUCLEOTIDE SEQUENCE [LARGE SCALE GENOMIC DNA]</scope>
    <source>
        <strain evidence="12 13">MCA 4198</strain>
    </source>
</reference>
<dbReference type="InterPro" id="IPR027474">
    <property type="entry name" value="L-asparaginase_N"/>
</dbReference>
<dbReference type="SMART" id="SM00870">
    <property type="entry name" value="Asparaginase"/>
    <property type="match status" value="1"/>
</dbReference>
<dbReference type="InterPro" id="IPR027473">
    <property type="entry name" value="L-asparaginase_C"/>
</dbReference>
<dbReference type="PRINTS" id="PR00139">
    <property type="entry name" value="ASNGLNASE"/>
</dbReference>
<feature type="domain" description="L-asparaginase N-terminal" evidence="10">
    <location>
        <begin position="26"/>
        <end position="213"/>
    </location>
</feature>
<dbReference type="Proteomes" id="UP000245768">
    <property type="component" value="Unassembled WGS sequence"/>
</dbReference>
<dbReference type="RefSeq" id="XP_025374900.1">
    <property type="nucleotide sequence ID" value="XM_025523678.1"/>
</dbReference>
<gene>
    <name evidence="12" type="ORF">FA10DRAFT_281287</name>
</gene>
<dbReference type="PIRSF" id="PIRSF001220">
    <property type="entry name" value="L-ASNase_gatD"/>
    <property type="match status" value="1"/>
</dbReference>
<dbReference type="InterPro" id="IPR006034">
    <property type="entry name" value="Asparaginase/glutaminase-like"/>
</dbReference>
<dbReference type="OrthoDB" id="542841at2759"/>
<feature type="binding site" evidence="6">
    <location>
        <position position="83"/>
    </location>
    <ligand>
        <name>substrate</name>
    </ligand>
</feature>
<dbReference type="PROSITE" id="PS51732">
    <property type="entry name" value="ASN_GLN_ASE_3"/>
    <property type="match status" value="1"/>
</dbReference>
<evidence type="ECO:0000256" key="4">
    <source>
        <dbReference type="ARBA" id="ARBA00049366"/>
    </source>
</evidence>
<dbReference type="InterPro" id="IPR020827">
    <property type="entry name" value="Asparaginase/glutaminase_AS1"/>
</dbReference>
<dbReference type="SUPFAM" id="SSF53774">
    <property type="entry name" value="Glutaminase/Asparaginase"/>
    <property type="match status" value="1"/>
</dbReference>
<evidence type="ECO:0000313" key="13">
    <source>
        <dbReference type="Proteomes" id="UP000245768"/>
    </source>
</evidence>
<dbReference type="GO" id="GO:0006530">
    <property type="term" value="P:L-asparagine catabolic process"/>
    <property type="evidence" value="ECO:0007669"/>
    <property type="project" value="UniProtKB-ARBA"/>
</dbReference>
<dbReference type="CDD" id="cd08964">
    <property type="entry name" value="L-asparaginase_II"/>
    <property type="match status" value="1"/>
</dbReference>
<dbReference type="AlphaFoldDB" id="A0A316YEU9"/>
<evidence type="ECO:0000313" key="12">
    <source>
        <dbReference type="EMBL" id="PWN87702.1"/>
    </source>
</evidence>
<feature type="active site" evidence="7">
    <location>
        <position position="35"/>
    </location>
</feature>
<evidence type="ECO:0000259" key="10">
    <source>
        <dbReference type="Pfam" id="PF00710"/>
    </source>
</evidence>
<evidence type="ECO:0000256" key="9">
    <source>
        <dbReference type="SAM" id="SignalP"/>
    </source>
</evidence>
<evidence type="ECO:0000256" key="2">
    <source>
        <dbReference type="ARBA" id="ARBA00012920"/>
    </source>
</evidence>
<comment type="catalytic activity">
    <reaction evidence="4">
        <text>L-asparagine + H2O = L-aspartate + NH4(+)</text>
        <dbReference type="Rhea" id="RHEA:21016"/>
        <dbReference type="ChEBI" id="CHEBI:15377"/>
        <dbReference type="ChEBI" id="CHEBI:28938"/>
        <dbReference type="ChEBI" id="CHEBI:29991"/>
        <dbReference type="ChEBI" id="CHEBI:58048"/>
        <dbReference type="EC" id="3.5.1.1"/>
    </reaction>
</comment>
<dbReference type="PANTHER" id="PTHR11707">
    <property type="entry name" value="L-ASPARAGINASE"/>
    <property type="match status" value="1"/>
</dbReference>
<dbReference type="EC" id="3.5.1.1" evidence="2"/>
<dbReference type="InterPro" id="IPR004550">
    <property type="entry name" value="AsnASE_II"/>
</dbReference>
<dbReference type="Pfam" id="PF00710">
    <property type="entry name" value="Asparaginase"/>
    <property type="match status" value="1"/>
</dbReference>
<dbReference type="PIRSF" id="PIRSF500176">
    <property type="entry name" value="L_ASNase"/>
    <property type="match status" value="1"/>
</dbReference>
<feature type="chain" id="PRO_5016320090" description="asparaginase" evidence="9">
    <location>
        <begin position="22"/>
        <end position="354"/>
    </location>
</feature>
<comment type="similarity">
    <text evidence="1 8">Belongs to the asparaginase 1 family.</text>
</comment>
<dbReference type="InterPro" id="IPR040919">
    <property type="entry name" value="Asparaginase_C"/>
</dbReference>
<protein>
    <recommendedName>
        <fullName evidence="2">asparaginase</fullName>
        <ecNumber evidence="2">3.5.1.1</ecNumber>
    </recommendedName>
</protein>
<dbReference type="InterPro" id="IPR037152">
    <property type="entry name" value="L-asparaginase_N_sf"/>
</dbReference>
<evidence type="ECO:0000256" key="8">
    <source>
        <dbReference type="RuleBase" id="RU004456"/>
    </source>
</evidence>
<dbReference type="NCBIfam" id="TIGR00520">
    <property type="entry name" value="asnASE_II"/>
    <property type="match status" value="1"/>
</dbReference>
<keyword evidence="13" id="KW-1185">Reference proteome</keyword>
<dbReference type="FunFam" id="3.40.50.1170:FF:000001">
    <property type="entry name" value="L-asparaginase 2"/>
    <property type="match status" value="1"/>
</dbReference>
<keyword evidence="3" id="KW-0378">Hydrolase</keyword>
<evidence type="ECO:0000256" key="7">
    <source>
        <dbReference type="PROSITE-ProRule" id="PRU10099"/>
    </source>
</evidence>
<feature type="signal peptide" evidence="9">
    <location>
        <begin position="1"/>
        <end position="21"/>
    </location>
</feature>
<evidence type="ECO:0000256" key="3">
    <source>
        <dbReference type="ARBA" id="ARBA00022801"/>
    </source>
</evidence>
<dbReference type="InterPro" id="IPR036152">
    <property type="entry name" value="Asp/glu_Ase-like_sf"/>
</dbReference>
<dbReference type="PROSITE" id="PS00144">
    <property type="entry name" value="ASN_GLN_ASE_1"/>
    <property type="match status" value="1"/>
</dbReference>
<evidence type="ECO:0000259" key="11">
    <source>
        <dbReference type="Pfam" id="PF17763"/>
    </source>
</evidence>
<dbReference type="PANTHER" id="PTHR11707:SF28">
    <property type="entry name" value="60 KDA LYSOPHOSPHOLIPASE"/>
    <property type="match status" value="1"/>
</dbReference>
<dbReference type="InParanoid" id="A0A316YEU9"/>
<accession>A0A316YEU9</accession>
<dbReference type="Gene3D" id="3.40.50.1170">
    <property type="entry name" value="L-asparaginase, N-terminal domain"/>
    <property type="match status" value="1"/>
</dbReference>
<evidence type="ECO:0000256" key="1">
    <source>
        <dbReference type="ARBA" id="ARBA00010518"/>
    </source>
</evidence>
<dbReference type="GO" id="GO:0004067">
    <property type="term" value="F:asparaginase activity"/>
    <property type="evidence" value="ECO:0007669"/>
    <property type="project" value="UniProtKB-UniRule"/>
</dbReference>
<keyword evidence="9" id="KW-0732">Signal</keyword>
<feature type="active site" description="O-isoaspartyl threonine intermediate" evidence="5">
    <location>
        <position position="35"/>
    </location>
</feature>
<organism evidence="12 13">
    <name type="scientific">Acaromyces ingoldii</name>
    <dbReference type="NCBI Taxonomy" id="215250"/>
    <lineage>
        <taxon>Eukaryota</taxon>
        <taxon>Fungi</taxon>
        <taxon>Dikarya</taxon>
        <taxon>Basidiomycota</taxon>
        <taxon>Ustilaginomycotina</taxon>
        <taxon>Exobasidiomycetes</taxon>
        <taxon>Exobasidiales</taxon>
        <taxon>Cryptobasidiaceae</taxon>
        <taxon>Acaromyces</taxon>
    </lineage>
</organism>
<feature type="binding site" evidence="6">
    <location>
        <begin position="116"/>
        <end position="117"/>
    </location>
    <ligand>
        <name>substrate</name>
    </ligand>
</feature>
<feature type="domain" description="Asparaginase/glutaminase C-terminal" evidence="11">
    <location>
        <begin position="240"/>
        <end position="349"/>
    </location>
</feature>
<dbReference type="STRING" id="215250.A0A316YEU9"/>
<evidence type="ECO:0000256" key="6">
    <source>
        <dbReference type="PIRSR" id="PIRSR001220-2"/>
    </source>
</evidence>
<sequence>MAKLLVALCLGLLTLVTATAADELPRVVVYATGGTIAGKSNGGSSETTKYSAGQVTAQQLLDAVPEIANVSHVDAVQFTNLGSNRLNTSLVLELSKNISASLASDKYAGAVVTVGTDTLEEVAYFLDLTVDSPKPVVIVGAMRPTTALSADGPMNLLQAIRATVHPSSRSRGALVVLNDRIGSAYYTTKTNSRTLDTFKAIEQGYLGTFVDGGEPLYYFTPSRPTGRRFFNISALHILPKVDILYSYLDMDPMLLRLTVEHNGAKGIVIAGEGDGEADRTWLPEMVGLMARGVPVVTSTRTAAGTVGAGLNFGNGTASIPASTLNPPKAKILLQLALAQHPSDVSAVASAFKGV</sequence>
<evidence type="ECO:0000256" key="5">
    <source>
        <dbReference type="PIRSR" id="PIRSR001220-1"/>
    </source>
</evidence>
<proteinExistence type="inferred from homology"/>
<name>A0A316YEU9_9BASI</name>